<dbReference type="STRING" id="33935.ADM90_22915"/>
<evidence type="ECO:0000313" key="3">
    <source>
        <dbReference type="Proteomes" id="UP000037977"/>
    </source>
</evidence>
<accession>A0A0M9DH48</accession>
<dbReference type="RefSeq" id="WP_053997158.1">
    <property type="nucleotide sequence ID" value="NZ_CP065643.1"/>
</dbReference>
<dbReference type="AlphaFoldDB" id="A0A0M9DH48"/>
<keyword evidence="1" id="KW-0812">Transmembrane</keyword>
<gene>
    <name evidence="2" type="ORF">ADM90_22915</name>
</gene>
<feature type="transmembrane region" description="Helical" evidence="1">
    <location>
        <begin position="310"/>
        <end position="330"/>
    </location>
</feature>
<comment type="caution">
    <text evidence="2">The sequence shown here is derived from an EMBL/GenBank/DDBJ whole genome shotgun (WGS) entry which is preliminary data.</text>
</comment>
<evidence type="ECO:0000256" key="1">
    <source>
        <dbReference type="SAM" id="Phobius"/>
    </source>
</evidence>
<proteinExistence type="predicted"/>
<dbReference type="EMBL" id="LGCI01000014">
    <property type="protein sequence ID" value="KOY80062.1"/>
    <property type="molecule type" value="Genomic_DNA"/>
</dbReference>
<dbReference type="OrthoDB" id="116789at2"/>
<keyword evidence="1" id="KW-1133">Transmembrane helix</keyword>
<keyword evidence="1" id="KW-0472">Membrane</keyword>
<feature type="transmembrane region" description="Helical" evidence="1">
    <location>
        <begin position="110"/>
        <end position="143"/>
    </location>
</feature>
<feature type="transmembrane region" description="Helical" evidence="1">
    <location>
        <begin position="227"/>
        <end position="248"/>
    </location>
</feature>
<dbReference type="Pfam" id="PF22564">
    <property type="entry name" value="HAAS"/>
    <property type="match status" value="1"/>
</dbReference>
<dbReference type="PATRIC" id="fig|33935.3.peg.3834"/>
<reference evidence="2 3" key="1">
    <citation type="submission" date="2015-07" db="EMBL/GenBank/DDBJ databases">
        <title>Genome sequencing project for genomic taxonomy and phylogenomics of Bacillus-like bacteria.</title>
        <authorList>
            <person name="Liu B."/>
            <person name="Wang J."/>
            <person name="Zhu Y."/>
            <person name="Liu G."/>
            <person name="Chen Q."/>
            <person name="Chen Z."/>
            <person name="Che J."/>
            <person name="Ge C."/>
            <person name="Shi H."/>
            <person name="Pan Z."/>
            <person name="Liu X."/>
        </authorList>
    </citation>
    <scope>NUCLEOTIDE SEQUENCE [LARGE SCALE GENOMIC DNA]</scope>
    <source>
        <strain evidence="2 3">DSM 54</strain>
    </source>
</reference>
<protein>
    <submittedName>
        <fullName evidence="2">Uncharacterized protein</fullName>
    </submittedName>
</protein>
<feature type="transmembrane region" description="Helical" evidence="1">
    <location>
        <begin position="178"/>
        <end position="199"/>
    </location>
</feature>
<feature type="transmembrane region" description="Helical" evidence="1">
    <location>
        <begin position="260"/>
        <end position="279"/>
    </location>
</feature>
<name>A0A0M9DH48_9BACI</name>
<evidence type="ECO:0000313" key="2">
    <source>
        <dbReference type="EMBL" id="KOY80062.1"/>
    </source>
</evidence>
<sequence length="335" mass="37994">MTLMDIYIDEVTKRLHKNKREEVRLELKASIEAMLPQEYSEAEVKAALKKLGSPVEVAASYQKIPRFFMSVNVYDQYIRTLKLAIPWAIFITIVVQIIEKVMLYTGNEALLSAVISAFTMTIIAIFSVLFHVLFWITVIFLVIDRFGKDTIQLPFIPNTKQWTPEDLADIKIIPKEKVISLSEAIFSLIGIAIFSFVYWNANRLLGIYTTNDNGSLKYVMPIFNQHVLFLFAPIILCCILLSLILVFLKWRTGQWTMPIAIMNALLQILGTIVFILIAIHPDILHSAAIPYIAAIIETTSAKVTFTIDKILLVSIIITVLANAFDIYQGFKKAKS</sequence>
<feature type="transmembrane region" description="Helical" evidence="1">
    <location>
        <begin position="80"/>
        <end position="98"/>
    </location>
</feature>
<keyword evidence="3" id="KW-1185">Reference proteome</keyword>
<dbReference type="Proteomes" id="UP000037977">
    <property type="component" value="Unassembled WGS sequence"/>
</dbReference>
<organism evidence="2 3">
    <name type="scientific">Lysinibacillus macroides</name>
    <dbReference type="NCBI Taxonomy" id="33935"/>
    <lineage>
        <taxon>Bacteria</taxon>
        <taxon>Bacillati</taxon>
        <taxon>Bacillota</taxon>
        <taxon>Bacilli</taxon>
        <taxon>Bacillales</taxon>
        <taxon>Bacillaceae</taxon>
        <taxon>Lysinibacillus</taxon>
    </lineage>
</organism>